<dbReference type="GO" id="GO:0005634">
    <property type="term" value="C:nucleus"/>
    <property type="evidence" value="ECO:0007669"/>
    <property type="project" value="UniProtKB-SubCell"/>
</dbReference>
<protein>
    <recommendedName>
        <fullName evidence="9">BZIP domain-containing protein</fullName>
    </recommendedName>
</protein>
<feature type="compositionally biased region" description="Low complexity" evidence="8">
    <location>
        <begin position="762"/>
        <end position="774"/>
    </location>
</feature>
<dbReference type="CDD" id="cd14687">
    <property type="entry name" value="bZIP_ATF2"/>
    <property type="match status" value="1"/>
</dbReference>
<dbReference type="GO" id="GO:0003700">
    <property type="term" value="F:DNA-binding transcription factor activity"/>
    <property type="evidence" value="ECO:0007669"/>
    <property type="project" value="InterPro"/>
</dbReference>
<evidence type="ECO:0000256" key="8">
    <source>
        <dbReference type="SAM" id="MobiDB-lite"/>
    </source>
</evidence>
<keyword evidence="7" id="KW-0175">Coiled coil</keyword>
<comment type="caution">
    <text evidence="10">The sequence shown here is derived from an EMBL/GenBank/DDBJ whole genome shotgun (WGS) entry which is preliminary data.</text>
</comment>
<evidence type="ECO:0000313" key="10">
    <source>
        <dbReference type="EMBL" id="TRZ26966.1"/>
    </source>
</evidence>
<dbReference type="InterPro" id="IPR046347">
    <property type="entry name" value="bZIP_sf"/>
</dbReference>
<keyword evidence="6" id="KW-0539">Nucleus</keyword>
<dbReference type="SMART" id="SM00338">
    <property type="entry name" value="BRLZ"/>
    <property type="match status" value="1"/>
</dbReference>
<evidence type="ECO:0000256" key="2">
    <source>
        <dbReference type="ARBA" id="ARBA00006704"/>
    </source>
</evidence>
<evidence type="ECO:0000256" key="6">
    <source>
        <dbReference type="ARBA" id="ARBA00023242"/>
    </source>
</evidence>
<dbReference type="PRINTS" id="PR00043">
    <property type="entry name" value="LEUZIPPRJUN"/>
</dbReference>
<dbReference type="Gene3D" id="1.20.5.170">
    <property type="match status" value="1"/>
</dbReference>
<evidence type="ECO:0000256" key="7">
    <source>
        <dbReference type="SAM" id="Coils"/>
    </source>
</evidence>
<comment type="similarity">
    <text evidence="2">Belongs to the ATPase C chain family.</text>
</comment>
<dbReference type="GO" id="GO:0003677">
    <property type="term" value="F:DNA binding"/>
    <property type="evidence" value="ECO:0007669"/>
    <property type="project" value="UniProtKB-KW"/>
</dbReference>
<keyword evidence="4" id="KW-0238">DNA-binding</keyword>
<dbReference type="FunFam" id="1.20.5.170:FF:000010">
    <property type="entry name" value="Cyclic AMP-dependent transcription factor ATF-2"/>
    <property type="match status" value="1"/>
</dbReference>
<organism evidence="10 11">
    <name type="scientific">Zosterops borbonicus</name>
    <dbReference type="NCBI Taxonomy" id="364589"/>
    <lineage>
        <taxon>Eukaryota</taxon>
        <taxon>Metazoa</taxon>
        <taxon>Chordata</taxon>
        <taxon>Craniata</taxon>
        <taxon>Vertebrata</taxon>
        <taxon>Euteleostomi</taxon>
        <taxon>Archelosauria</taxon>
        <taxon>Archosauria</taxon>
        <taxon>Dinosauria</taxon>
        <taxon>Saurischia</taxon>
        <taxon>Theropoda</taxon>
        <taxon>Coelurosauria</taxon>
        <taxon>Aves</taxon>
        <taxon>Neognathae</taxon>
        <taxon>Neoaves</taxon>
        <taxon>Telluraves</taxon>
        <taxon>Australaves</taxon>
        <taxon>Passeriformes</taxon>
        <taxon>Sylvioidea</taxon>
        <taxon>Zosteropidae</taxon>
        <taxon>Zosterops</taxon>
    </lineage>
</organism>
<gene>
    <name evidence="10" type="ORF">HGM15179_000011</name>
</gene>
<feature type="coiled-coil region" evidence="7">
    <location>
        <begin position="823"/>
        <end position="857"/>
    </location>
</feature>
<dbReference type="PROSITE" id="PS00036">
    <property type="entry name" value="BZIP_BASIC"/>
    <property type="match status" value="1"/>
</dbReference>
<dbReference type="Proteomes" id="UP000796761">
    <property type="component" value="Unassembled WGS sequence"/>
</dbReference>
<dbReference type="PANTHER" id="PTHR19304">
    <property type="entry name" value="CYCLIC-AMP RESPONSE ELEMENT BINDING PROTEIN"/>
    <property type="match status" value="1"/>
</dbReference>
<dbReference type="OrthoDB" id="295274at2759"/>
<feature type="compositionally biased region" description="Basic and acidic residues" evidence="8">
    <location>
        <begin position="792"/>
        <end position="809"/>
    </location>
</feature>
<keyword evidence="5" id="KW-0804">Transcription</keyword>
<evidence type="ECO:0000259" key="9">
    <source>
        <dbReference type="PROSITE" id="PS50217"/>
    </source>
</evidence>
<dbReference type="PROSITE" id="PS50217">
    <property type="entry name" value="BZIP"/>
    <property type="match status" value="1"/>
</dbReference>
<dbReference type="EMBL" id="SWJQ01000001">
    <property type="protein sequence ID" value="TRZ26966.1"/>
    <property type="molecule type" value="Genomic_DNA"/>
</dbReference>
<evidence type="ECO:0000256" key="4">
    <source>
        <dbReference type="ARBA" id="ARBA00023125"/>
    </source>
</evidence>
<feature type="region of interest" description="Disordered" evidence="8">
    <location>
        <begin position="731"/>
        <end position="819"/>
    </location>
</feature>
<dbReference type="SUPFAM" id="SSF57959">
    <property type="entry name" value="Leucine zipper domain"/>
    <property type="match status" value="1"/>
</dbReference>
<dbReference type="InterPro" id="IPR038662">
    <property type="entry name" value="ATP_synth_F0_csu_sf"/>
</dbReference>
<evidence type="ECO:0000256" key="5">
    <source>
        <dbReference type="ARBA" id="ARBA00023163"/>
    </source>
</evidence>
<dbReference type="InterPro" id="IPR051027">
    <property type="entry name" value="bZIP_transcription_factors"/>
</dbReference>
<accession>A0A8K1GZY1</accession>
<dbReference type="CDD" id="cd12192">
    <property type="entry name" value="GCN4_cent"/>
    <property type="match status" value="1"/>
</dbReference>
<evidence type="ECO:0000256" key="3">
    <source>
        <dbReference type="ARBA" id="ARBA00023015"/>
    </source>
</evidence>
<dbReference type="Gene3D" id="1.20.20.10">
    <property type="entry name" value="F1F0 ATP synthase subunit C"/>
    <property type="match status" value="1"/>
</dbReference>
<keyword evidence="3" id="KW-0805">Transcription regulation</keyword>
<feature type="region of interest" description="Disordered" evidence="8">
    <location>
        <begin position="871"/>
        <end position="918"/>
    </location>
</feature>
<dbReference type="InterPro" id="IPR004827">
    <property type="entry name" value="bZIP"/>
</dbReference>
<evidence type="ECO:0000256" key="1">
    <source>
        <dbReference type="ARBA" id="ARBA00004123"/>
    </source>
</evidence>
<evidence type="ECO:0000313" key="11">
    <source>
        <dbReference type="Proteomes" id="UP000796761"/>
    </source>
</evidence>
<keyword evidence="11" id="KW-1185">Reference proteome</keyword>
<dbReference type="AlphaFoldDB" id="A0A8K1GZY1"/>
<feature type="domain" description="BZIP" evidence="9">
    <location>
        <begin position="798"/>
        <end position="861"/>
    </location>
</feature>
<feature type="compositionally biased region" description="Low complexity" evidence="8">
    <location>
        <begin position="901"/>
        <end position="913"/>
    </location>
</feature>
<comment type="subcellular location">
    <subcellularLocation>
        <location evidence="1">Nucleus</location>
    </subcellularLocation>
</comment>
<dbReference type="Pfam" id="PF00170">
    <property type="entry name" value="bZIP_1"/>
    <property type="match status" value="1"/>
</dbReference>
<feature type="region of interest" description="Disordered" evidence="8">
    <location>
        <begin position="571"/>
        <end position="596"/>
    </location>
</feature>
<feature type="compositionally biased region" description="Polar residues" evidence="8">
    <location>
        <begin position="889"/>
        <end position="900"/>
    </location>
</feature>
<sequence>MAMSVVGGHVSCVSLALKTQAQLEIERVCKPGAVGVQGDFLQPQEGIPKGQEGSPETSELLCTFPSVLYSDHRKILEEDWGTQKLPFDETCARQGLAMQGLPKDHKILAAVAATKSYQICVVQILVTAENPAGKDCRFPGKWNQLHFSALEEGCKEARQNELTLPVNRRNHEQTTVELGISHNSILVPGDFDHPLDFWWDDVCVAEAEMRPETPQLPKLNGYAQGNMNCRKQSPEESMWSSGGTPRALHTEAAFTDDSKEALAKPENQLQGIKKKIYGQCPALNQITWEDHVDLDSEEWCVIIVKPPKVVTEVKTYEECGRQGKPSDYYMHFNEIAKSVFDFSLYFLREDKKKKNEVSLSPSGMENKALTAHKVRLAAKKTKDRRQIRAGSRVLYRPISASVLSRPEVKNGEGKSTVNGAQNIVSRVALREFQTSAISRDIDTAAKFIGAGAATVGVAGSGAGIGTVFGSLIIGYARIYKRFTNEDHLAVHKHKHEMTLKFGPARNDSVIVADQTPTPTRFLKNCEEVGLFNELASPFENEFKKASEDDIKKMPLDLSPLATPIIRNKIEEPSVVETTHQDSPLPHPESTTNDEKEVSLQQTAQPTSTIVRPASLQVPNVLLTSSDSSVIIQQAIPSPTSSTVITQAPSSNRPIVPVPGPFPLLLHLPNGQTMPVAIPASITNSNVHVPAAVPLVRPVTMVPSIPGIPGPSSPQPVQSEAKLRLKAALTQQHPQVTNGDTAKGHASGLVRSQSEEPRPQSLQQPATSTTETPASPAQPTPQTPNTGGRRRRAANEDPDEKRRKFLERNRAAASRCRQKRKVWVQSLEKKAEDLSSLNGQLQNEVTLLRNEVAQLKQLLLAHKDCPVTAMQKKSGYHTADKDDSSEDISVPSSPHTEAIQHSSVSTSNGVSSTSKAEAVATSVLTQMADQSTEPVLSQIVLAPPSQAQPSGS</sequence>
<dbReference type="InterPro" id="IPR002112">
    <property type="entry name" value="Leuzip_Jun"/>
</dbReference>
<dbReference type="CDD" id="cd18182">
    <property type="entry name" value="ATP-synt_Fo_c_ATP5G3"/>
    <property type="match status" value="1"/>
</dbReference>
<proteinExistence type="inferred from homology"/>
<reference evidence="10" key="1">
    <citation type="submission" date="2019-04" db="EMBL/GenBank/DDBJ databases">
        <title>Genome assembly of Zosterops borbonicus 15179.</title>
        <authorList>
            <person name="Leroy T."/>
            <person name="Anselmetti Y."/>
            <person name="Tilak M.-K."/>
            <person name="Nabholz B."/>
        </authorList>
    </citation>
    <scope>NUCLEOTIDE SEQUENCE</scope>
    <source>
        <strain evidence="10">HGM_15179</strain>
        <tissue evidence="10">Muscle</tissue>
    </source>
</reference>
<name>A0A8K1GZY1_9PASS</name>